<dbReference type="Proteomes" id="UP000229713">
    <property type="component" value="Unassembled WGS sequence"/>
</dbReference>
<dbReference type="EMBL" id="NKYI01000034">
    <property type="protein sequence ID" value="PIK81124.1"/>
    <property type="molecule type" value="Genomic_DNA"/>
</dbReference>
<dbReference type="InterPro" id="IPR049704">
    <property type="entry name" value="Aminotrans_3_PPA_site"/>
</dbReference>
<evidence type="ECO:0000256" key="7">
    <source>
        <dbReference type="RuleBase" id="RU003560"/>
    </source>
</evidence>
<dbReference type="EC" id="2.6.1.19" evidence="8 9"/>
<sequence length="421" mass="45073">MKSSELNQRRQQATPRGVGVMCNYFVEKAENATLWDVEGNEVIDFAAGIAVLNTGHRHPKIVAAVAQQLEAFTHTAYQIVPYESYVSLAERINALAPVDGPAKTAFFTTGAEAVENAVKIARAYTGRPGLITFGGGFHGRTFMTMALTGKVAPYKIGFGPFPGSVYHGVYPNAAHGITTDEAMKSLERIFKADIAPDQVAAIILEPIQGEGGFNVAPAEFMQALRTLCDTHGILLIADEVQTGFARTGKLFAMQHYDVKPDLMTMAKSLAGGFPLSGVVGRAEVMDAPAPGGLGGTYAGNPLAVAAAHAVLDVIEEEQLCQRAEQLGSHLKEVLNQAREYCPAIVDVRGQGSMVAVEFNDPQTGAPSPEFTRHIQQKAQENGLLLLSCGVYGNVIRFLYPLTIPDAQFTKALDILARVLKG</sequence>
<name>A0A1Y6GAN6_RAOOR</name>
<evidence type="ECO:0000313" key="10">
    <source>
        <dbReference type="EMBL" id="WWC12074.1"/>
    </source>
</evidence>
<keyword evidence="12" id="KW-1185">Reference proteome</keyword>
<dbReference type="EMBL" id="CP145163">
    <property type="protein sequence ID" value="WWC12074.1"/>
    <property type="molecule type" value="Genomic_DNA"/>
</dbReference>
<dbReference type="PANTHER" id="PTHR11986">
    <property type="entry name" value="AMINOTRANSFERASE CLASS III"/>
    <property type="match status" value="1"/>
</dbReference>
<dbReference type="Gene3D" id="3.40.640.10">
    <property type="entry name" value="Type I PLP-dependent aspartate aminotransferase-like (Major domain)"/>
    <property type="match status" value="1"/>
</dbReference>
<dbReference type="PIRSF" id="PIRSF000521">
    <property type="entry name" value="Transaminase_4ab_Lys_Orn"/>
    <property type="match status" value="1"/>
</dbReference>
<comment type="catalytic activity">
    <reaction evidence="6">
        <text>4-aminobutanoate + 2-oxoglutarate = succinate semialdehyde + L-glutamate</text>
        <dbReference type="Rhea" id="RHEA:23352"/>
        <dbReference type="ChEBI" id="CHEBI:16810"/>
        <dbReference type="ChEBI" id="CHEBI:29985"/>
        <dbReference type="ChEBI" id="CHEBI:57706"/>
        <dbReference type="ChEBI" id="CHEBI:59888"/>
        <dbReference type="EC" id="2.6.1.19"/>
    </reaction>
    <physiologicalReaction direction="left-to-right" evidence="6">
        <dbReference type="Rhea" id="RHEA:23353"/>
    </physiologicalReaction>
</comment>
<keyword evidence="4 8" id="KW-0808">Transferase</keyword>
<dbReference type="EMBL" id="CP104450">
    <property type="protein sequence ID" value="UXE38498.1"/>
    <property type="molecule type" value="Genomic_DNA"/>
</dbReference>
<proteinExistence type="inferred from homology"/>
<dbReference type="GO" id="GO:0009448">
    <property type="term" value="P:gamma-aminobutyric acid metabolic process"/>
    <property type="evidence" value="ECO:0007669"/>
    <property type="project" value="InterPro"/>
</dbReference>
<evidence type="ECO:0000256" key="3">
    <source>
        <dbReference type="ARBA" id="ARBA00022576"/>
    </source>
</evidence>
<evidence type="ECO:0000313" key="9">
    <source>
        <dbReference type="EMBL" id="UXE38498.1"/>
    </source>
</evidence>
<dbReference type="InterPro" id="IPR005814">
    <property type="entry name" value="Aminotrans_3"/>
</dbReference>
<dbReference type="Gene3D" id="3.90.1150.10">
    <property type="entry name" value="Aspartate Aminotransferase, domain 1"/>
    <property type="match status" value="1"/>
</dbReference>
<dbReference type="InterPro" id="IPR015424">
    <property type="entry name" value="PyrdxlP-dep_Trfase"/>
</dbReference>
<accession>A0A1Y6GAN6</accession>
<evidence type="ECO:0000256" key="4">
    <source>
        <dbReference type="ARBA" id="ARBA00022679"/>
    </source>
</evidence>
<dbReference type="RefSeq" id="WP_004868558.1">
    <property type="nucleotide sequence ID" value="NZ_ABIKMM020000004.1"/>
</dbReference>
<dbReference type="GeneID" id="93751826"/>
<dbReference type="InterPro" id="IPR015422">
    <property type="entry name" value="PyrdxlP-dep_Trfase_small"/>
</dbReference>
<dbReference type="Proteomes" id="UP001064206">
    <property type="component" value="Chromosome"/>
</dbReference>
<dbReference type="GO" id="GO:0030170">
    <property type="term" value="F:pyridoxal phosphate binding"/>
    <property type="evidence" value="ECO:0007669"/>
    <property type="project" value="InterPro"/>
</dbReference>
<dbReference type="Pfam" id="PF00202">
    <property type="entry name" value="Aminotran_3"/>
    <property type="match status" value="1"/>
</dbReference>
<dbReference type="SUPFAM" id="SSF53383">
    <property type="entry name" value="PLP-dependent transferases"/>
    <property type="match status" value="1"/>
</dbReference>
<dbReference type="Proteomes" id="UP001350972">
    <property type="component" value="Chromosome"/>
</dbReference>
<dbReference type="InterPro" id="IPR004632">
    <property type="entry name" value="4NH2But_aminotransferase_bac"/>
</dbReference>
<dbReference type="FunFam" id="3.40.640.10:FF:000013">
    <property type="entry name" value="4-aminobutyrate aminotransferase"/>
    <property type="match status" value="1"/>
</dbReference>
<dbReference type="NCBIfam" id="NF007308">
    <property type="entry name" value="PRK09792.1"/>
    <property type="match status" value="1"/>
</dbReference>
<gene>
    <name evidence="8" type="ORF">CFY86_25850</name>
    <name evidence="10" type="ORF">LM286_01545</name>
    <name evidence="9" type="ORF">N2J37_01500</name>
</gene>
<evidence type="ECO:0000256" key="1">
    <source>
        <dbReference type="ARBA" id="ARBA00001933"/>
    </source>
</evidence>
<dbReference type="InterPro" id="IPR050103">
    <property type="entry name" value="Class-III_PLP-dep_AT"/>
</dbReference>
<keyword evidence="3 8" id="KW-0032">Aminotransferase</keyword>
<evidence type="ECO:0000256" key="2">
    <source>
        <dbReference type="ARBA" id="ARBA00008954"/>
    </source>
</evidence>
<dbReference type="PaxDb" id="1286170-RORB6_20310"/>
<reference evidence="9" key="2">
    <citation type="submission" date="2022-09" db="EMBL/GenBank/DDBJ databases">
        <title>Multidrug resistance Raoultella ornithinolytica Strain MQB_Silv_108.</title>
        <authorList>
            <person name="Quintela-Baluja M."/>
        </authorList>
    </citation>
    <scope>NUCLEOTIDE SEQUENCE</scope>
    <source>
        <strain evidence="9">MQB_Silv_108</strain>
    </source>
</reference>
<dbReference type="GO" id="GO:0034386">
    <property type="term" value="F:4-aminobutyrate:2-oxoglutarate transaminase activity"/>
    <property type="evidence" value="ECO:0007669"/>
    <property type="project" value="UniProtKB-EC"/>
</dbReference>
<reference evidence="8 11" key="1">
    <citation type="submission" date="2017-07" db="EMBL/GenBank/DDBJ databases">
        <title>Raoultella ornithinolytica strain HH3 draft genome.</title>
        <authorList>
            <person name="Duceppe M.-O."/>
            <person name="Huang H."/>
            <person name="Phipps-Todd B."/>
        </authorList>
    </citation>
    <scope>NUCLEOTIDE SEQUENCE [LARGE SCALE GENOMIC DNA]</scope>
    <source>
        <strain evidence="8 11">HH3</strain>
    </source>
</reference>
<dbReference type="NCBIfam" id="TIGR00700">
    <property type="entry name" value="GABAtrnsam"/>
    <property type="match status" value="1"/>
</dbReference>
<dbReference type="PROSITE" id="PS00600">
    <property type="entry name" value="AA_TRANSFER_CLASS_3"/>
    <property type="match status" value="1"/>
</dbReference>
<dbReference type="GO" id="GO:0042802">
    <property type="term" value="F:identical protein binding"/>
    <property type="evidence" value="ECO:0007669"/>
    <property type="project" value="TreeGrafter"/>
</dbReference>
<evidence type="ECO:0000256" key="6">
    <source>
        <dbReference type="ARBA" id="ARBA00048671"/>
    </source>
</evidence>
<keyword evidence="5 7" id="KW-0663">Pyridoxal phosphate</keyword>
<comment type="cofactor">
    <cofactor evidence="1">
        <name>pyridoxal 5'-phosphate</name>
        <dbReference type="ChEBI" id="CHEBI:597326"/>
    </cofactor>
</comment>
<comment type="similarity">
    <text evidence="2 7">Belongs to the class-III pyridoxal-phosphate-dependent aminotransferase family.</text>
</comment>
<dbReference type="AlphaFoldDB" id="A0A1Y6GAN6"/>
<organism evidence="8 11">
    <name type="scientific">Raoultella ornithinolytica</name>
    <name type="common">Klebsiella ornithinolytica</name>
    <dbReference type="NCBI Taxonomy" id="54291"/>
    <lineage>
        <taxon>Bacteria</taxon>
        <taxon>Pseudomonadati</taxon>
        <taxon>Pseudomonadota</taxon>
        <taxon>Gammaproteobacteria</taxon>
        <taxon>Enterobacterales</taxon>
        <taxon>Enterobacteriaceae</taxon>
        <taxon>Klebsiella/Raoultella group</taxon>
        <taxon>Raoultella</taxon>
    </lineage>
</organism>
<dbReference type="NCBIfam" id="NF005272">
    <property type="entry name" value="PRK06777.1"/>
    <property type="match status" value="1"/>
</dbReference>
<evidence type="ECO:0000313" key="8">
    <source>
        <dbReference type="EMBL" id="PIK81124.1"/>
    </source>
</evidence>
<dbReference type="STRING" id="54291.TE10_00695"/>
<evidence type="ECO:0000313" key="12">
    <source>
        <dbReference type="Proteomes" id="UP001350972"/>
    </source>
</evidence>
<evidence type="ECO:0000256" key="5">
    <source>
        <dbReference type="ARBA" id="ARBA00022898"/>
    </source>
</evidence>
<dbReference type="CDD" id="cd00610">
    <property type="entry name" value="OAT_like"/>
    <property type="match status" value="1"/>
</dbReference>
<evidence type="ECO:0000313" key="11">
    <source>
        <dbReference type="Proteomes" id="UP000229713"/>
    </source>
</evidence>
<dbReference type="InterPro" id="IPR015421">
    <property type="entry name" value="PyrdxlP-dep_Trfase_major"/>
</dbReference>
<reference evidence="10 12" key="3">
    <citation type="submission" date="2024-02" db="EMBL/GenBank/DDBJ databases">
        <title>Tn5403 promotes plasmid rearrangements and degradation of the Klebsiella pneumoniae carbapenemase (KPC) transposon Tn4401.</title>
        <authorList>
            <person name="Sheppard A.E."/>
            <person name="Barry K.E."/>
            <person name="Parikh H.I."/>
            <person name="Vegesana K."/>
            <person name="Sebra R."/>
            <person name="George S."/>
            <person name="Sanderson N.D."/>
            <person name="Stoesser N."/>
            <person name="Eyre D.W."/>
            <person name="Crook D.W."/>
            <person name="Walker A.S."/>
            <person name="Mathers A.J."/>
        </authorList>
    </citation>
    <scope>NUCLEOTIDE SEQUENCE [LARGE SCALE GENOMIC DNA]</scope>
    <source>
        <strain evidence="10 12">CAV1921</strain>
    </source>
</reference>
<protein>
    <submittedName>
        <fullName evidence="9">4-aminobutyrate--2-oxoglutarate transaminase</fullName>
        <ecNumber evidence="8 9">2.6.1.19</ecNumber>
    </submittedName>
    <submittedName>
        <fullName evidence="8">Aspartate aminotransferase family protein</fullName>
    </submittedName>
</protein>
<dbReference type="eggNOG" id="COG0160">
    <property type="taxonomic scope" value="Bacteria"/>
</dbReference>